<protein>
    <submittedName>
        <fullName evidence="3">Apple domain-containing protein</fullName>
    </submittedName>
</protein>
<dbReference type="RefSeq" id="WP_245303638.1">
    <property type="nucleotide sequence ID" value="NZ_CP021112.1"/>
</dbReference>
<name>A0A1W6ZZH9_9HYPH</name>
<evidence type="ECO:0000256" key="1">
    <source>
        <dbReference type="SAM" id="SignalP"/>
    </source>
</evidence>
<feature type="chain" id="PRO_5012280872" evidence="1">
    <location>
        <begin position="25"/>
        <end position="180"/>
    </location>
</feature>
<sequence>MNQCFAMLMACLLALAASPTTASAQAGFDRPGGDYTSAPVRTGDPAICAARCERDGRCRAWSFSYPNTATKDATCRLKNKVMPTKEDACCVSGIRGAALLEPRLGTLEFAIDRYGGDYKAIDIPPDATGSGCAKACQADSKCRAFTYLRPGYGNTTARCFLKDRITKPRRKPCCISGVVR</sequence>
<dbReference type="EMBL" id="CP021112">
    <property type="protein sequence ID" value="ARQ02766.1"/>
    <property type="molecule type" value="Genomic_DNA"/>
</dbReference>
<dbReference type="InterPro" id="IPR003609">
    <property type="entry name" value="Pan_app"/>
</dbReference>
<evidence type="ECO:0000313" key="3">
    <source>
        <dbReference type="EMBL" id="ARQ02766.1"/>
    </source>
</evidence>
<keyword evidence="1" id="KW-0732">Signal</keyword>
<feature type="signal peptide" evidence="1">
    <location>
        <begin position="1"/>
        <end position="24"/>
    </location>
</feature>
<dbReference type="STRING" id="1235591.CAK95_05405"/>
<feature type="domain" description="Apple" evidence="2">
    <location>
        <begin position="28"/>
        <end position="78"/>
    </location>
</feature>
<dbReference type="Proteomes" id="UP000194137">
    <property type="component" value="Chromosome"/>
</dbReference>
<accession>A0A1W6ZZH9</accession>
<dbReference type="Gene3D" id="3.50.4.10">
    <property type="entry name" value="Hepatocyte Growth Factor"/>
    <property type="match status" value="2"/>
</dbReference>
<proteinExistence type="predicted"/>
<dbReference type="AlphaFoldDB" id="A0A1W6ZZH9"/>
<reference evidence="3 4" key="1">
    <citation type="submission" date="2017-05" db="EMBL/GenBank/DDBJ databases">
        <title>Full genome sequence of Pseudorhodoplanes sinuspersici.</title>
        <authorList>
            <person name="Dastgheib S.M.M."/>
            <person name="Shavandi M."/>
            <person name="Tirandaz H."/>
        </authorList>
    </citation>
    <scope>NUCLEOTIDE SEQUENCE [LARGE SCALE GENOMIC DNA]</scope>
    <source>
        <strain evidence="3 4">RIPI110</strain>
    </source>
</reference>
<gene>
    <name evidence="3" type="ORF">CAK95_05405</name>
</gene>
<evidence type="ECO:0000313" key="4">
    <source>
        <dbReference type="Proteomes" id="UP000194137"/>
    </source>
</evidence>
<dbReference type="Pfam" id="PF14295">
    <property type="entry name" value="PAN_4"/>
    <property type="match status" value="2"/>
</dbReference>
<feature type="domain" description="Apple" evidence="2">
    <location>
        <begin position="111"/>
        <end position="162"/>
    </location>
</feature>
<dbReference type="KEGG" id="psin:CAK95_05405"/>
<organism evidence="3 4">
    <name type="scientific">Pseudorhodoplanes sinuspersici</name>
    <dbReference type="NCBI Taxonomy" id="1235591"/>
    <lineage>
        <taxon>Bacteria</taxon>
        <taxon>Pseudomonadati</taxon>
        <taxon>Pseudomonadota</taxon>
        <taxon>Alphaproteobacteria</taxon>
        <taxon>Hyphomicrobiales</taxon>
        <taxon>Pseudorhodoplanes</taxon>
    </lineage>
</organism>
<keyword evidence="4" id="KW-1185">Reference proteome</keyword>
<evidence type="ECO:0000259" key="2">
    <source>
        <dbReference type="Pfam" id="PF14295"/>
    </source>
</evidence>